<dbReference type="InterPro" id="IPR056884">
    <property type="entry name" value="NPHP3-like_N"/>
</dbReference>
<keyword evidence="4" id="KW-1185">Reference proteome</keyword>
<evidence type="ECO:0000313" key="3">
    <source>
        <dbReference type="EMBL" id="KAE9389856.1"/>
    </source>
</evidence>
<accession>A0A6A4GWN7</accession>
<evidence type="ECO:0000259" key="2">
    <source>
        <dbReference type="Pfam" id="PF24883"/>
    </source>
</evidence>
<proteinExistence type="predicted"/>
<organism evidence="3 4">
    <name type="scientific">Gymnopus androsaceus JB14</name>
    <dbReference type="NCBI Taxonomy" id="1447944"/>
    <lineage>
        <taxon>Eukaryota</taxon>
        <taxon>Fungi</taxon>
        <taxon>Dikarya</taxon>
        <taxon>Basidiomycota</taxon>
        <taxon>Agaricomycotina</taxon>
        <taxon>Agaricomycetes</taxon>
        <taxon>Agaricomycetidae</taxon>
        <taxon>Agaricales</taxon>
        <taxon>Marasmiineae</taxon>
        <taxon>Omphalotaceae</taxon>
        <taxon>Gymnopus</taxon>
    </lineage>
</organism>
<dbReference type="Proteomes" id="UP000799118">
    <property type="component" value="Unassembled WGS sequence"/>
</dbReference>
<gene>
    <name evidence="3" type="ORF">BT96DRAFT_926316</name>
</gene>
<feature type="domain" description="Nephrocystin 3-like N-terminal" evidence="2">
    <location>
        <begin position="65"/>
        <end position="177"/>
    </location>
</feature>
<keyword evidence="1" id="KW-0677">Repeat</keyword>
<dbReference type="AlphaFoldDB" id="A0A6A4GWN7"/>
<reference evidence="3" key="1">
    <citation type="journal article" date="2019" name="Environ. Microbiol.">
        <title>Fungal ecological strategies reflected in gene transcription - a case study of two litter decomposers.</title>
        <authorList>
            <person name="Barbi F."/>
            <person name="Kohler A."/>
            <person name="Barry K."/>
            <person name="Baskaran P."/>
            <person name="Daum C."/>
            <person name="Fauchery L."/>
            <person name="Ihrmark K."/>
            <person name="Kuo A."/>
            <person name="LaButti K."/>
            <person name="Lipzen A."/>
            <person name="Morin E."/>
            <person name="Grigoriev I.V."/>
            <person name="Henrissat B."/>
            <person name="Lindahl B."/>
            <person name="Martin F."/>
        </authorList>
    </citation>
    <scope>NUCLEOTIDE SEQUENCE</scope>
    <source>
        <strain evidence="3">JB14</strain>
    </source>
</reference>
<dbReference type="EMBL" id="ML769680">
    <property type="protein sequence ID" value="KAE9389856.1"/>
    <property type="molecule type" value="Genomic_DNA"/>
</dbReference>
<dbReference type="OrthoDB" id="3269932at2759"/>
<sequence length="184" mass="20661">MFSNAQGFGISGGEFNNIQGNQYNISYQDPKILHEIIMRKLTYSQQAFYDAGVGIRLARKPCSSGTREQILSDIEKWATSKNPFNALGYWMCGMAGTGKSTIAMSLCMRLKKKGLLAGTFFCSHQIPECRDYQMIVPTLVYQLAKFSGIFAASLMNIMQEDPDHLGMPEEQIKKLLVEPWNAIQ</sequence>
<dbReference type="InterPro" id="IPR027417">
    <property type="entry name" value="P-loop_NTPase"/>
</dbReference>
<dbReference type="SUPFAM" id="SSF52540">
    <property type="entry name" value="P-loop containing nucleoside triphosphate hydrolases"/>
    <property type="match status" value="1"/>
</dbReference>
<evidence type="ECO:0000313" key="4">
    <source>
        <dbReference type="Proteomes" id="UP000799118"/>
    </source>
</evidence>
<evidence type="ECO:0000256" key="1">
    <source>
        <dbReference type="ARBA" id="ARBA00022737"/>
    </source>
</evidence>
<protein>
    <recommendedName>
        <fullName evidence="2">Nephrocystin 3-like N-terminal domain-containing protein</fullName>
    </recommendedName>
</protein>
<name>A0A6A4GWN7_9AGAR</name>
<dbReference type="Pfam" id="PF24883">
    <property type="entry name" value="NPHP3_N"/>
    <property type="match status" value="1"/>
</dbReference>